<dbReference type="EMBL" id="GL378334">
    <property type="protein sequence ID" value="EFJ49737.1"/>
    <property type="molecule type" value="Genomic_DNA"/>
</dbReference>
<feature type="compositionally biased region" description="Acidic residues" evidence="2">
    <location>
        <begin position="234"/>
        <end position="245"/>
    </location>
</feature>
<feature type="region of interest" description="Disordered" evidence="2">
    <location>
        <begin position="214"/>
        <end position="263"/>
    </location>
</feature>
<dbReference type="AlphaFoldDB" id="D8TRZ6"/>
<evidence type="ECO:0000256" key="1">
    <source>
        <dbReference type="SAM" id="Coils"/>
    </source>
</evidence>
<evidence type="ECO:0000313" key="4">
    <source>
        <dbReference type="Proteomes" id="UP000001058"/>
    </source>
</evidence>
<dbReference type="KEGG" id="vcn:VOLCADRAFT_89493"/>
<protein>
    <submittedName>
        <fullName evidence="3">Uncharacterized protein</fullName>
    </submittedName>
</protein>
<keyword evidence="4" id="KW-1185">Reference proteome</keyword>
<dbReference type="GeneID" id="9623817"/>
<accession>D8TRZ6</accession>
<keyword evidence="1" id="KW-0175">Coiled coil</keyword>
<feature type="compositionally biased region" description="Low complexity" evidence="2">
    <location>
        <begin position="47"/>
        <end position="65"/>
    </location>
</feature>
<dbReference type="RefSeq" id="XP_002949244.1">
    <property type="nucleotide sequence ID" value="XM_002949198.1"/>
</dbReference>
<feature type="compositionally biased region" description="Low complexity" evidence="2">
    <location>
        <begin position="305"/>
        <end position="316"/>
    </location>
</feature>
<gene>
    <name evidence="3" type="ORF">VOLCADRAFT_89493</name>
</gene>
<organism evidence="4">
    <name type="scientific">Volvox carteri f. nagariensis</name>
    <dbReference type="NCBI Taxonomy" id="3068"/>
    <lineage>
        <taxon>Eukaryota</taxon>
        <taxon>Viridiplantae</taxon>
        <taxon>Chlorophyta</taxon>
        <taxon>core chlorophytes</taxon>
        <taxon>Chlorophyceae</taxon>
        <taxon>CS clade</taxon>
        <taxon>Chlamydomonadales</taxon>
        <taxon>Volvocaceae</taxon>
        <taxon>Volvox</taxon>
    </lineage>
</organism>
<evidence type="ECO:0000313" key="3">
    <source>
        <dbReference type="EMBL" id="EFJ49737.1"/>
    </source>
</evidence>
<feature type="region of interest" description="Disordered" evidence="2">
    <location>
        <begin position="23"/>
        <end position="159"/>
    </location>
</feature>
<feature type="compositionally biased region" description="Low complexity" evidence="2">
    <location>
        <begin position="394"/>
        <end position="403"/>
    </location>
</feature>
<evidence type="ECO:0000256" key="2">
    <source>
        <dbReference type="SAM" id="MobiDB-lite"/>
    </source>
</evidence>
<feature type="coiled-coil region" evidence="1">
    <location>
        <begin position="520"/>
        <end position="606"/>
    </location>
</feature>
<feature type="compositionally biased region" description="Basic and acidic residues" evidence="2">
    <location>
        <begin position="31"/>
        <end position="40"/>
    </location>
</feature>
<feature type="region of interest" description="Disordered" evidence="2">
    <location>
        <begin position="175"/>
        <end position="200"/>
    </location>
</feature>
<proteinExistence type="predicted"/>
<sequence length="627" mass="65462">MLGGQKQARTEFGNILPARLKVRNLQQKPRCQHELDRTEGGDGGDGPVAAVEESEVPQESSPAAARPDPGTLKDDVGDLKVSGMPKGPEATAGCNGAAGKPGPSERGRGRAKVVTEDFSGAASRKQSEGQQAQAAGSRATHGETQRTGAAAPQPRTAEDIWQMNLALGQIVGQLADPEDCKPGRRKQNGPTLTENLTKRWGGNYSQLLDKSFAAPEVEEPPPPKYEPPLFLEETGAEEGYQDEDDLPLRPRTQAGKDTAAAAGGFKSPVSGVILAGTAAAPMSAQKAGAAAAAPKAGGCRGGAAAGSKKAAGSSAAAVTRAPKGKGNLVALVESPEGGVGQQGREEAEFTHEALADVDTSGGDQCDVQAPGRTQRVNEDVQPGPRRGGRKPRVAGTGTAATAAQSRPPAPRRSMRGAGVAPKMGPAAAAVDGPQGDQDCGDVMDVQAMTSAVPAPATNPNRAKHRSTITAFGSTVSKPPLPPQGATVDSMEDIAAAVSGADLGTAATKRLRDAVATADEKQRLSKACRTEQQQAKDIEALRSRNAEVELKCRQQAEQIKELKEEKTVVEKRLASLEAERKRDASELAAAHREIEKLKADLKDRDEKIKARDMMKDKLEALMKSWPPK</sequence>
<feature type="region of interest" description="Disordered" evidence="2">
    <location>
        <begin position="351"/>
        <end position="441"/>
    </location>
</feature>
<dbReference type="InParanoid" id="D8TRZ6"/>
<feature type="region of interest" description="Disordered" evidence="2">
    <location>
        <begin position="294"/>
        <end position="316"/>
    </location>
</feature>
<dbReference type="Proteomes" id="UP000001058">
    <property type="component" value="Unassembled WGS sequence"/>
</dbReference>
<dbReference type="OrthoDB" id="541207at2759"/>
<name>D8TRZ6_VOLCA</name>
<reference evidence="3 4" key="1">
    <citation type="journal article" date="2010" name="Science">
        <title>Genomic analysis of organismal complexity in the multicellular green alga Volvox carteri.</title>
        <authorList>
            <person name="Prochnik S.E."/>
            <person name="Umen J."/>
            <person name="Nedelcu A.M."/>
            <person name="Hallmann A."/>
            <person name="Miller S.M."/>
            <person name="Nishii I."/>
            <person name="Ferris P."/>
            <person name="Kuo A."/>
            <person name="Mitros T."/>
            <person name="Fritz-Laylin L.K."/>
            <person name="Hellsten U."/>
            <person name="Chapman J."/>
            <person name="Simakov O."/>
            <person name="Rensing S.A."/>
            <person name="Terry A."/>
            <person name="Pangilinan J."/>
            <person name="Kapitonov V."/>
            <person name="Jurka J."/>
            <person name="Salamov A."/>
            <person name="Shapiro H."/>
            <person name="Schmutz J."/>
            <person name="Grimwood J."/>
            <person name="Lindquist E."/>
            <person name="Lucas S."/>
            <person name="Grigoriev I.V."/>
            <person name="Schmitt R."/>
            <person name="Kirk D."/>
            <person name="Rokhsar D.S."/>
        </authorList>
    </citation>
    <scope>NUCLEOTIDE SEQUENCE [LARGE SCALE GENOMIC DNA]</scope>
    <source>
        <strain evidence="4">f. Nagariensis / Eve</strain>
    </source>
</reference>